<dbReference type="InterPro" id="IPR047801">
    <property type="entry name" value="Peptidase_C45"/>
</dbReference>
<evidence type="ECO:0000313" key="2">
    <source>
        <dbReference type="EMBL" id="TVY18108.1"/>
    </source>
</evidence>
<dbReference type="InterPro" id="IPR005079">
    <property type="entry name" value="Peptidase_C45_hydrolase"/>
</dbReference>
<dbReference type="Pfam" id="PF03417">
    <property type="entry name" value="AAT"/>
    <property type="match status" value="1"/>
</dbReference>
<dbReference type="PANTHER" id="PTHR34180:SF1">
    <property type="entry name" value="BETA-ALANYL-DOPAMINE_CARCININE HYDROLASE"/>
    <property type="match status" value="1"/>
</dbReference>
<dbReference type="NCBIfam" id="NF040521">
    <property type="entry name" value="C45_proenzyme"/>
    <property type="match status" value="1"/>
</dbReference>
<protein>
    <submittedName>
        <fullName evidence="2">Acyl-coenzyme A:6-aminopenicillanic-acid-acyltransferase 40 kDa form</fullName>
    </submittedName>
</protein>
<evidence type="ECO:0000313" key="3">
    <source>
        <dbReference type="Proteomes" id="UP000469559"/>
    </source>
</evidence>
<dbReference type="EMBL" id="QGMF01000196">
    <property type="protein sequence ID" value="TVY18108.1"/>
    <property type="molecule type" value="Genomic_DNA"/>
</dbReference>
<comment type="caution">
    <text evidence="2">The sequence shown here is derived from an EMBL/GenBank/DDBJ whole genome shotgun (WGS) entry which is preliminary data.</text>
</comment>
<organism evidence="2 3">
    <name type="scientific">Lachnellula arida</name>
    <dbReference type="NCBI Taxonomy" id="1316785"/>
    <lineage>
        <taxon>Eukaryota</taxon>
        <taxon>Fungi</taxon>
        <taxon>Dikarya</taxon>
        <taxon>Ascomycota</taxon>
        <taxon>Pezizomycotina</taxon>
        <taxon>Leotiomycetes</taxon>
        <taxon>Helotiales</taxon>
        <taxon>Lachnaceae</taxon>
        <taxon>Lachnellula</taxon>
    </lineage>
</organism>
<sequence>MGSLTPPPSKILQISTSGTASQIGFSHGTLASAHISRSLAFYTRLFLKKCSMDWPAVRGFAMQYQPFLAANFPEYVEEMEGVAKGAGKEYADVLALNVRTEIAFGAFSDGCTAVSWKGSDRSYLGQNWDWDIEQSENLICLTIVKGDGLKIQMITEAGIIGKIGMNSHGVGCTLNAVTAKGVSFSKLPCHLALRSVLDSASRAEAIATFEKWGVASSCHILVADATGGTGLECSSEDVVRLEMDEGGVVAHTNHFVLPHKKGVVESGWLPDTDFRLRRVGESLDGKEPSEEVLWEIFRDEVEGNGASICRKQKEVAGPGALATLFGIVMDLREKKAKVLVGRPIDPIEKLVFSL</sequence>
<dbReference type="OrthoDB" id="189997at2759"/>
<feature type="domain" description="Peptidase C45 hydrolase" evidence="1">
    <location>
        <begin position="116"/>
        <end position="344"/>
    </location>
</feature>
<dbReference type="Gene3D" id="1.10.10.2120">
    <property type="match status" value="1"/>
</dbReference>
<keyword evidence="3" id="KW-1185">Reference proteome</keyword>
<name>A0A8T9BDV0_9HELO</name>
<dbReference type="Gene3D" id="3.60.60.10">
    <property type="entry name" value="Penicillin V Acylase, Chain A"/>
    <property type="match status" value="1"/>
</dbReference>
<reference evidence="2 3" key="1">
    <citation type="submission" date="2018-05" db="EMBL/GenBank/DDBJ databases">
        <title>Whole genome sequencing for identification of molecular markers to develop diagnostic detection tools for the regulated plant pathogen Lachnellula willkommii.</title>
        <authorList>
            <person name="Giroux E."/>
            <person name="Bilodeau G."/>
        </authorList>
    </citation>
    <scope>NUCLEOTIDE SEQUENCE [LARGE SCALE GENOMIC DNA]</scope>
    <source>
        <strain evidence="2 3">CBS 203.66</strain>
    </source>
</reference>
<evidence type="ECO:0000259" key="1">
    <source>
        <dbReference type="Pfam" id="PF03417"/>
    </source>
</evidence>
<dbReference type="PANTHER" id="PTHR34180">
    <property type="entry name" value="PEPTIDASE C45"/>
    <property type="match status" value="1"/>
</dbReference>
<accession>A0A8T9BDV0</accession>
<dbReference type="Proteomes" id="UP000469559">
    <property type="component" value="Unassembled WGS sequence"/>
</dbReference>
<gene>
    <name evidence="2" type="primary">penDE</name>
    <name evidence="2" type="ORF">LARI1_G005910</name>
</gene>
<dbReference type="InterPro" id="IPR047794">
    <property type="entry name" value="C45_proenzyme-like"/>
</dbReference>
<proteinExistence type="predicted"/>
<dbReference type="AlphaFoldDB" id="A0A8T9BDV0"/>